<name>A0A399JGB2_9MICC</name>
<evidence type="ECO:0000313" key="3">
    <source>
        <dbReference type="Proteomes" id="UP000265419"/>
    </source>
</evidence>
<feature type="compositionally biased region" description="Acidic residues" evidence="1">
    <location>
        <begin position="18"/>
        <end position="28"/>
    </location>
</feature>
<dbReference type="EMBL" id="QQXK01000001">
    <property type="protein sequence ID" value="RII43707.1"/>
    <property type="molecule type" value="Genomic_DNA"/>
</dbReference>
<feature type="region of interest" description="Disordered" evidence="1">
    <location>
        <begin position="1"/>
        <end position="37"/>
    </location>
</feature>
<reference evidence="2 3" key="1">
    <citation type="submission" date="2018-07" db="EMBL/GenBank/DDBJ databases">
        <title>Arthrobacter sp. nov., isolated from raw cow's milk with high bacterial count.</title>
        <authorList>
            <person name="Hahne J."/>
            <person name="Isele D."/>
            <person name="Lipski A."/>
        </authorList>
    </citation>
    <scope>NUCLEOTIDE SEQUENCE [LARGE SCALE GENOMIC DNA]</scope>
    <source>
        <strain evidence="2 3">JZ R-35</strain>
    </source>
</reference>
<organism evidence="2 3">
    <name type="scientific">Galactobacter valiniphilus</name>
    <dbReference type="NCBI Taxonomy" id="2676122"/>
    <lineage>
        <taxon>Bacteria</taxon>
        <taxon>Bacillati</taxon>
        <taxon>Actinomycetota</taxon>
        <taxon>Actinomycetes</taxon>
        <taxon>Micrococcales</taxon>
        <taxon>Micrococcaceae</taxon>
        <taxon>Galactobacter</taxon>
    </lineage>
</organism>
<protein>
    <submittedName>
        <fullName evidence="2">Uncharacterized protein</fullName>
    </submittedName>
</protein>
<accession>A0A399JGB2</accession>
<gene>
    <name evidence="2" type="ORF">DWB68_00255</name>
</gene>
<sequence>MVGSARATGWPDAAPAAAEDEAGADFDADSAAAGDDAEVGAAEAALVLLAGAAAPEEAGAEEDTPGVDPPVQALRDRAAMAATDRVARRFKVFSQVK</sequence>
<proteinExistence type="predicted"/>
<keyword evidence="3" id="KW-1185">Reference proteome</keyword>
<dbReference type="AlphaFoldDB" id="A0A399JGB2"/>
<evidence type="ECO:0000313" key="2">
    <source>
        <dbReference type="EMBL" id="RII43707.1"/>
    </source>
</evidence>
<comment type="caution">
    <text evidence="2">The sequence shown here is derived from an EMBL/GenBank/DDBJ whole genome shotgun (WGS) entry which is preliminary data.</text>
</comment>
<evidence type="ECO:0000256" key="1">
    <source>
        <dbReference type="SAM" id="MobiDB-lite"/>
    </source>
</evidence>
<dbReference type="Proteomes" id="UP000265419">
    <property type="component" value="Unassembled WGS sequence"/>
</dbReference>